<evidence type="ECO:0000313" key="3">
    <source>
        <dbReference type="Proteomes" id="UP000625711"/>
    </source>
</evidence>
<dbReference type="EMBL" id="JAACXV010000061">
    <property type="protein sequence ID" value="KAF7285141.1"/>
    <property type="molecule type" value="Genomic_DNA"/>
</dbReference>
<gene>
    <name evidence="2" type="ORF">GWI33_011992</name>
</gene>
<organism evidence="2 3">
    <name type="scientific">Rhynchophorus ferrugineus</name>
    <name type="common">Red palm weevil</name>
    <name type="synonym">Curculio ferrugineus</name>
    <dbReference type="NCBI Taxonomy" id="354439"/>
    <lineage>
        <taxon>Eukaryota</taxon>
        <taxon>Metazoa</taxon>
        <taxon>Ecdysozoa</taxon>
        <taxon>Arthropoda</taxon>
        <taxon>Hexapoda</taxon>
        <taxon>Insecta</taxon>
        <taxon>Pterygota</taxon>
        <taxon>Neoptera</taxon>
        <taxon>Endopterygota</taxon>
        <taxon>Coleoptera</taxon>
        <taxon>Polyphaga</taxon>
        <taxon>Cucujiformia</taxon>
        <taxon>Curculionidae</taxon>
        <taxon>Dryophthorinae</taxon>
        <taxon>Rhynchophorus</taxon>
    </lineage>
</organism>
<feature type="region of interest" description="Disordered" evidence="1">
    <location>
        <begin position="57"/>
        <end position="92"/>
    </location>
</feature>
<sequence length="142" mass="16059">MKCKWSGSIIVKVKWPTLTLTKARNGTGYRPLGTGDLAIVRRALHAVGNDLGARNVATASPRKGKSTTDLGEERGQIYRHDEDGRPFHATRENERRFSIDHLPPFPRPLRAPARAPHEKCDEGETCSFFRIIFLWFETGRFA</sequence>
<reference evidence="2" key="1">
    <citation type="submission" date="2020-08" db="EMBL/GenBank/DDBJ databases">
        <title>Genome sequencing and assembly of the red palm weevil Rhynchophorus ferrugineus.</title>
        <authorList>
            <person name="Dias G.B."/>
            <person name="Bergman C.M."/>
            <person name="Manee M."/>
        </authorList>
    </citation>
    <scope>NUCLEOTIDE SEQUENCE</scope>
    <source>
        <strain evidence="2">AA-2017</strain>
        <tissue evidence="2">Whole larva</tissue>
    </source>
</reference>
<name>A0A834ISD5_RHYFE</name>
<protein>
    <submittedName>
        <fullName evidence="2">Uncharacterized protein</fullName>
    </submittedName>
</protein>
<feature type="compositionally biased region" description="Basic and acidic residues" evidence="1">
    <location>
        <begin position="71"/>
        <end position="92"/>
    </location>
</feature>
<proteinExistence type="predicted"/>
<accession>A0A834ISD5</accession>
<comment type="caution">
    <text evidence="2">The sequence shown here is derived from an EMBL/GenBank/DDBJ whole genome shotgun (WGS) entry which is preliminary data.</text>
</comment>
<evidence type="ECO:0000256" key="1">
    <source>
        <dbReference type="SAM" id="MobiDB-lite"/>
    </source>
</evidence>
<dbReference type="AlphaFoldDB" id="A0A834ISD5"/>
<evidence type="ECO:0000313" key="2">
    <source>
        <dbReference type="EMBL" id="KAF7285141.1"/>
    </source>
</evidence>
<dbReference type="Proteomes" id="UP000625711">
    <property type="component" value="Unassembled WGS sequence"/>
</dbReference>
<keyword evidence="3" id="KW-1185">Reference proteome</keyword>